<accession>A0AAV5NT85</accession>
<dbReference type="SUPFAM" id="SSF46689">
    <property type="entry name" value="Homeodomain-like"/>
    <property type="match status" value="2"/>
</dbReference>
<dbReference type="GO" id="GO:0003700">
    <property type="term" value="F:DNA-binding transcription factor activity"/>
    <property type="evidence" value="ECO:0007669"/>
    <property type="project" value="InterPro"/>
</dbReference>
<evidence type="ECO:0000256" key="2">
    <source>
        <dbReference type="ARBA" id="ARBA00023125"/>
    </source>
</evidence>
<sequence>MPNSNLSAQDRLRNKIPHQAENVSPLAYLSMRSVFYTHSLLEEPWGIAIPSIPSSCMFHLITSGTATLNIAEESIELQEGDFILLPKGNGHSFVDRKGSKAVNLLDLEIKKIGNHHEQLIIQGYGRKTQALCGTVVFDSELAHSITKSMPDFVFIGSDSHLYSTLSQIVSLIQQELANEEFASSIVITKLADILILQSIRAWISELPANDQSWINAHSDKHLAKVMATIHHSPASNLDVNTLAKIAGMSRTAFIDHFKQVVGSTPKKYVTDWRLNLAKDKLTKGNESIISIAMSVGYQSEAAFSRAYKAAFGFPPSQTKKA</sequence>
<dbReference type="InterPro" id="IPR009057">
    <property type="entry name" value="Homeodomain-like_sf"/>
</dbReference>
<dbReference type="SMART" id="SM00342">
    <property type="entry name" value="HTH_ARAC"/>
    <property type="match status" value="1"/>
</dbReference>
<reference evidence="6" key="1">
    <citation type="journal article" date="2019" name="Int. J. Syst. Evol. Microbiol.">
        <title>The Global Catalogue of Microorganisms (GCM) 10K type strain sequencing project: providing services to taxonomists for standard genome sequencing and annotation.</title>
        <authorList>
            <consortium name="The Broad Institute Genomics Platform"/>
            <consortium name="The Broad Institute Genome Sequencing Center for Infectious Disease"/>
            <person name="Wu L."/>
            <person name="Ma J."/>
        </authorList>
    </citation>
    <scope>NUCLEOTIDE SEQUENCE [LARGE SCALE GENOMIC DNA]</scope>
    <source>
        <strain evidence="6">NBRC 15640</strain>
    </source>
</reference>
<comment type="caution">
    <text evidence="5">The sequence shown here is derived from an EMBL/GenBank/DDBJ whole genome shotgun (WGS) entry which is preliminary data.</text>
</comment>
<dbReference type="RefSeq" id="WP_126609628.1">
    <property type="nucleotide sequence ID" value="NZ_AP025145.1"/>
</dbReference>
<dbReference type="InterPro" id="IPR018060">
    <property type="entry name" value="HTH_AraC"/>
</dbReference>
<dbReference type="InterPro" id="IPR020449">
    <property type="entry name" value="Tscrpt_reg_AraC-type_HTH"/>
</dbReference>
<dbReference type="GO" id="GO:0043565">
    <property type="term" value="F:sequence-specific DNA binding"/>
    <property type="evidence" value="ECO:0007669"/>
    <property type="project" value="InterPro"/>
</dbReference>
<dbReference type="Gene3D" id="1.10.10.60">
    <property type="entry name" value="Homeodomain-like"/>
    <property type="match status" value="2"/>
</dbReference>
<dbReference type="InterPro" id="IPR050204">
    <property type="entry name" value="AraC_XylS_family_regulators"/>
</dbReference>
<dbReference type="InterPro" id="IPR018062">
    <property type="entry name" value="HTH_AraC-typ_CS"/>
</dbReference>
<evidence type="ECO:0000256" key="3">
    <source>
        <dbReference type="ARBA" id="ARBA00023163"/>
    </source>
</evidence>
<evidence type="ECO:0000259" key="4">
    <source>
        <dbReference type="PROSITE" id="PS01124"/>
    </source>
</evidence>
<dbReference type="PANTHER" id="PTHR46796">
    <property type="entry name" value="HTH-TYPE TRANSCRIPTIONAL ACTIVATOR RHAS-RELATED"/>
    <property type="match status" value="1"/>
</dbReference>
<name>A0AAV5NT85_9VIBR</name>
<evidence type="ECO:0000313" key="6">
    <source>
        <dbReference type="Proteomes" id="UP001156690"/>
    </source>
</evidence>
<keyword evidence="2" id="KW-0238">DNA-binding</keyword>
<dbReference type="EMBL" id="BSNX01000041">
    <property type="protein sequence ID" value="GLQ73905.1"/>
    <property type="molecule type" value="Genomic_DNA"/>
</dbReference>
<dbReference type="InterPro" id="IPR032783">
    <property type="entry name" value="AraC_lig"/>
</dbReference>
<dbReference type="SUPFAM" id="SSF51182">
    <property type="entry name" value="RmlC-like cupins"/>
    <property type="match status" value="1"/>
</dbReference>
<keyword evidence="6" id="KW-1185">Reference proteome</keyword>
<keyword evidence="3" id="KW-0804">Transcription</keyword>
<evidence type="ECO:0000256" key="1">
    <source>
        <dbReference type="ARBA" id="ARBA00023015"/>
    </source>
</evidence>
<proteinExistence type="predicted"/>
<dbReference type="PANTHER" id="PTHR46796:SF7">
    <property type="entry name" value="ARAC FAMILY TRANSCRIPTIONAL REGULATOR"/>
    <property type="match status" value="1"/>
</dbReference>
<keyword evidence="1" id="KW-0805">Transcription regulation</keyword>
<dbReference type="Proteomes" id="UP001156690">
    <property type="component" value="Unassembled WGS sequence"/>
</dbReference>
<protein>
    <submittedName>
        <fullName evidence="5">AraC family transcriptional regulator</fullName>
    </submittedName>
</protein>
<organism evidence="5 6">
    <name type="scientific">Vibrio penaeicida</name>
    <dbReference type="NCBI Taxonomy" id="104609"/>
    <lineage>
        <taxon>Bacteria</taxon>
        <taxon>Pseudomonadati</taxon>
        <taxon>Pseudomonadota</taxon>
        <taxon>Gammaproteobacteria</taxon>
        <taxon>Vibrionales</taxon>
        <taxon>Vibrionaceae</taxon>
        <taxon>Vibrio</taxon>
    </lineage>
</organism>
<dbReference type="PROSITE" id="PS00041">
    <property type="entry name" value="HTH_ARAC_FAMILY_1"/>
    <property type="match status" value="1"/>
</dbReference>
<dbReference type="InterPro" id="IPR011051">
    <property type="entry name" value="RmlC_Cupin_sf"/>
</dbReference>
<dbReference type="Gene3D" id="2.60.120.10">
    <property type="entry name" value="Jelly Rolls"/>
    <property type="match status" value="1"/>
</dbReference>
<dbReference type="InterPro" id="IPR014710">
    <property type="entry name" value="RmlC-like_jellyroll"/>
</dbReference>
<dbReference type="AlphaFoldDB" id="A0AAV5NT85"/>
<dbReference type="Pfam" id="PF12833">
    <property type="entry name" value="HTH_18"/>
    <property type="match status" value="1"/>
</dbReference>
<dbReference type="PRINTS" id="PR00032">
    <property type="entry name" value="HTHARAC"/>
</dbReference>
<dbReference type="Pfam" id="PF12852">
    <property type="entry name" value="Cupin_6"/>
    <property type="match status" value="1"/>
</dbReference>
<feature type="domain" description="HTH araC/xylS-type" evidence="4">
    <location>
        <begin position="223"/>
        <end position="321"/>
    </location>
</feature>
<dbReference type="PROSITE" id="PS01124">
    <property type="entry name" value="HTH_ARAC_FAMILY_2"/>
    <property type="match status" value="1"/>
</dbReference>
<gene>
    <name evidence="5" type="ORF">GCM10007932_32650</name>
</gene>
<evidence type="ECO:0000313" key="5">
    <source>
        <dbReference type="EMBL" id="GLQ73905.1"/>
    </source>
</evidence>